<feature type="domain" description="Polymerase beta nucleotidyltransferase" evidence="1">
    <location>
        <begin position="8"/>
        <end position="98"/>
    </location>
</feature>
<keyword evidence="2" id="KW-0808">Transferase</keyword>
<dbReference type="Gene3D" id="3.30.460.10">
    <property type="entry name" value="Beta Polymerase, domain 2"/>
    <property type="match status" value="1"/>
</dbReference>
<evidence type="ECO:0000259" key="1">
    <source>
        <dbReference type="Pfam" id="PF18765"/>
    </source>
</evidence>
<dbReference type="CDD" id="cd05403">
    <property type="entry name" value="NT_KNTase_like"/>
    <property type="match status" value="1"/>
</dbReference>
<dbReference type="Proteomes" id="UP000325517">
    <property type="component" value="Chromosome"/>
</dbReference>
<reference evidence="2 3" key="1">
    <citation type="submission" date="2018-07" db="EMBL/GenBank/DDBJ databases">
        <title>Complete genome sequence of Psychrobacillus sp. PB01, isolated from iceberg, and comparative genome analysis of Psychrobacillus strains.</title>
        <authorList>
            <person name="Lee P.C."/>
        </authorList>
    </citation>
    <scope>NUCLEOTIDE SEQUENCE [LARGE SCALE GENOMIC DNA]</scope>
    <source>
        <strain evidence="2 3">PB01</strain>
    </source>
</reference>
<gene>
    <name evidence="2" type="ORF">PB01_18470</name>
</gene>
<organism evidence="2 3">
    <name type="scientific">Psychrobacillus glaciei</name>
    <dbReference type="NCBI Taxonomy" id="2283160"/>
    <lineage>
        <taxon>Bacteria</taxon>
        <taxon>Bacillati</taxon>
        <taxon>Bacillota</taxon>
        <taxon>Bacilli</taxon>
        <taxon>Bacillales</taxon>
        <taxon>Bacillaceae</taxon>
        <taxon>Psychrobacillus</taxon>
    </lineage>
</organism>
<protein>
    <submittedName>
        <fullName evidence="2">Nucleotidyltransferase domain-containing protein</fullName>
    </submittedName>
</protein>
<name>A0A5J6SRJ5_9BACI</name>
<dbReference type="AlphaFoldDB" id="A0A5J6SRJ5"/>
<dbReference type="InterPro" id="IPR043519">
    <property type="entry name" value="NT_sf"/>
</dbReference>
<dbReference type="PANTHER" id="PTHR43852:SF2">
    <property type="entry name" value="PROTEIN ADENYLYLTRANSFERASE MNTA"/>
    <property type="match status" value="1"/>
</dbReference>
<accession>A0A5J6SRJ5</accession>
<dbReference type="NCBIfam" id="NF047752">
    <property type="entry name" value="MntA_antitoxin"/>
    <property type="match status" value="1"/>
</dbReference>
<dbReference type="SUPFAM" id="SSF81301">
    <property type="entry name" value="Nucleotidyltransferase"/>
    <property type="match status" value="1"/>
</dbReference>
<evidence type="ECO:0000313" key="3">
    <source>
        <dbReference type="Proteomes" id="UP000325517"/>
    </source>
</evidence>
<dbReference type="OrthoDB" id="9816197at2"/>
<dbReference type="Pfam" id="PF18765">
    <property type="entry name" value="Polbeta"/>
    <property type="match status" value="1"/>
</dbReference>
<dbReference type="KEGG" id="psyo:PB01_18470"/>
<sequence length="135" mass="15508">MMNDYLKKEIEGILMKEVNPHFILIFGSFSKGNARTDSDIDIAYLAEKQLSAYDRFLVAGQLAEALKREVDLVDIRQIDTVFAAQIFSSGEVVSCANEDLFIKERMKALSMYVQLNEYRADLLQQIDERGQIYEK</sequence>
<dbReference type="GO" id="GO:0016740">
    <property type="term" value="F:transferase activity"/>
    <property type="evidence" value="ECO:0007669"/>
    <property type="project" value="UniProtKB-KW"/>
</dbReference>
<proteinExistence type="predicted"/>
<keyword evidence="3" id="KW-1185">Reference proteome</keyword>
<evidence type="ECO:0000313" key="2">
    <source>
        <dbReference type="EMBL" id="QFG00616.1"/>
    </source>
</evidence>
<dbReference type="EMBL" id="CP031223">
    <property type="protein sequence ID" value="QFG00616.1"/>
    <property type="molecule type" value="Genomic_DNA"/>
</dbReference>
<dbReference type="InterPro" id="IPR052930">
    <property type="entry name" value="TA_antitoxin_MntA"/>
</dbReference>
<dbReference type="PANTHER" id="PTHR43852">
    <property type="entry name" value="NUCLEOTIDYLTRANSFERASE"/>
    <property type="match status" value="1"/>
</dbReference>
<dbReference type="InterPro" id="IPR041633">
    <property type="entry name" value="Polbeta"/>
</dbReference>